<dbReference type="SUPFAM" id="SSF117281">
    <property type="entry name" value="Kelch motif"/>
    <property type="match status" value="2"/>
</dbReference>
<dbReference type="PANTHER" id="PTHR46093:SF18">
    <property type="entry name" value="FIBRONECTIN TYPE-III DOMAIN-CONTAINING PROTEIN"/>
    <property type="match status" value="1"/>
</dbReference>
<dbReference type="InterPro" id="IPR015915">
    <property type="entry name" value="Kelch-typ_b-propeller"/>
</dbReference>
<protein>
    <recommendedName>
        <fullName evidence="5">MYND-type domain-containing protein</fullName>
    </recommendedName>
</protein>
<dbReference type="HOGENOM" id="CLU_023884_0_0_1"/>
<dbReference type="SUPFAM" id="SSF48452">
    <property type="entry name" value="TPR-like"/>
    <property type="match status" value="1"/>
</dbReference>
<dbReference type="PANTHER" id="PTHR46093">
    <property type="entry name" value="ACYL-COA-BINDING DOMAIN-CONTAINING PROTEIN 5"/>
    <property type="match status" value="1"/>
</dbReference>
<reference evidence="4" key="1">
    <citation type="journal article" date="2014" name="Proc. Natl. Acad. Sci. U.S.A.">
        <title>Extensive sampling of basidiomycete genomes demonstrates inadequacy of the white-rot/brown-rot paradigm for wood decay fungi.</title>
        <authorList>
            <person name="Riley R."/>
            <person name="Salamov A.A."/>
            <person name="Brown D.W."/>
            <person name="Nagy L.G."/>
            <person name="Floudas D."/>
            <person name="Held B.W."/>
            <person name="Levasseur A."/>
            <person name="Lombard V."/>
            <person name="Morin E."/>
            <person name="Otillar R."/>
            <person name="Lindquist E.A."/>
            <person name="Sun H."/>
            <person name="LaButti K.M."/>
            <person name="Schmutz J."/>
            <person name="Jabbour D."/>
            <person name="Luo H."/>
            <person name="Baker S.E."/>
            <person name="Pisabarro A.G."/>
            <person name="Walton J.D."/>
            <person name="Blanchette R.A."/>
            <person name="Henrissat B."/>
            <person name="Martin F."/>
            <person name="Cullen D."/>
            <person name="Hibbett D.S."/>
            <person name="Grigoriev I.V."/>
        </authorList>
    </citation>
    <scope>NUCLEOTIDE SEQUENCE [LARGE SCALE GENOMIC DNA]</scope>
    <source>
        <strain evidence="4">MUCL 33604</strain>
    </source>
</reference>
<name>A0A067PC54_9AGAM</name>
<evidence type="ECO:0000313" key="4">
    <source>
        <dbReference type="Proteomes" id="UP000027265"/>
    </source>
</evidence>
<dbReference type="InParanoid" id="A0A067PC54"/>
<sequence>MASAFRNVFGDVSPVPEGTGILFNHAGSSLAEQSLVEDKVASLREDPDAAQAFLSGRGGSYLPEEMRRMVRHKLLMSYGDNFFKKRKYQEAQDKYTEAISARTANAFQIPISSKDGGVRSDVYITMCKSDVWQGITLMESYNTIAQCLVKLNKRELALDWLAEVDTLVRNITLTFETPIFDWFSHHLDARRYYLAILTTANYAADIFFELGNTGAAVHRRWSCQTMITMINAKYDRGEMEAAASLHKLYEVMEMRHPEPRLVPKLEVIDDALQVRGSWQKIEVRKSKTGGFPPSRHGFASCVWNGRFYICGGEKRQDSVGLRDLWSISLRTPESGWKRLPDYPIPNNVTGPLIGYSMVVHKDRAHLFTGRPSIDYFDLKAEKWGLIPARYDAGGSRDWPYRGRSVTDYAMCVVGGKIYVFGGYAKENPLGCNFFMVLDLSRRDLQWERLSGKTGALEADHSCPGPRKHVSSWVNKEQDRIYIMYGEADRQGAFIAGDTHHGKMTSYSYEDIWGWSIPERRWRRERVSGNIPCPRSEMACTYNSTLNKTIVFGGYSPTLPTVYRETQDQFAFSYYADTFIYEPSTSPEGRSKWKQVITRGFPTYRAQASLVSDPKTGKIFLFGGYANSEYIAYEKELTSRTYNDLWQLKIDIPGGYFEGVDMEEESRTARAGPLQRCFTCGNTGHWKKCGGTCKGRAFFCDSDCQREGWKEHKQMHKCTKVL</sequence>
<accession>A0A067PC54</accession>
<evidence type="ECO:0008006" key="5">
    <source>
        <dbReference type="Google" id="ProtNLM"/>
    </source>
</evidence>
<dbReference type="Gene3D" id="6.10.140.2220">
    <property type="match status" value="1"/>
</dbReference>
<dbReference type="Pfam" id="PF24681">
    <property type="entry name" value="Kelch_KLHDC2_KLHL20_DRC7"/>
    <property type="match status" value="1"/>
</dbReference>
<evidence type="ECO:0000313" key="3">
    <source>
        <dbReference type="EMBL" id="KDQ51405.1"/>
    </source>
</evidence>
<dbReference type="OrthoDB" id="432528at2759"/>
<gene>
    <name evidence="3" type="ORF">JAAARDRAFT_185207</name>
</gene>
<keyword evidence="4" id="KW-1185">Reference proteome</keyword>
<dbReference type="AlphaFoldDB" id="A0A067PC54"/>
<proteinExistence type="predicted"/>
<dbReference type="Proteomes" id="UP000027265">
    <property type="component" value="Unassembled WGS sequence"/>
</dbReference>
<organism evidence="3 4">
    <name type="scientific">Jaapia argillacea MUCL 33604</name>
    <dbReference type="NCBI Taxonomy" id="933084"/>
    <lineage>
        <taxon>Eukaryota</taxon>
        <taxon>Fungi</taxon>
        <taxon>Dikarya</taxon>
        <taxon>Basidiomycota</taxon>
        <taxon>Agaricomycotina</taxon>
        <taxon>Agaricomycetes</taxon>
        <taxon>Agaricomycetidae</taxon>
        <taxon>Jaapiales</taxon>
        <taxon>Jaapiaceae</taxon>
        <taxon>Jaapia</taxon>
    </lineage>
</organism>
<dbReference type="Gene3D" id="2.120.10.80">
    <property type="entry name" value="Kelch-type beta propeller"/>
    <property type="match status" value="2"/>
</dbReference>
<dbReference type="EMBL" id="KL197749">
    <property type="protein sequence ID" value="KDQ51405.1"/>
    <property type="molecule type" value="Genomic_DNA"/>
</dbReference>
<dbReference type="InterPro" id="IPR011990">
    <property type="entry name" value="TPR-like_helical_dom_sf"/>
</dbReference>
<dbReference type="Gene3D" id="1.25.40.10">
    <property type="entry name" value="Tetratricopeptide repeat domain"/>
    <property type="match status" value="1"/>
</dbReference>
<evidence type="ECO:0000256" key="2">
    <source>
        <dbReference type="ARBA" id="ARBA00022737"/>
    </source>
</evidence>
<keyword evidence="1" id="KW-0880">Kelch repeat</keyword>
<keyword evidence="2" id="KW-0677">Repeat</keyword>
<evidence type="ECO:0000256" key="1">
    <source>
        <dbReference type="ARBA" id="ARBA00022441"/>
    </source>
</evidence>